<feature type="compositionally biased region" description="Basic and acidic residues" evidence="1">
    <location>
        <begin position="18"/>
        <end position="36"/>
    </location>
</feature>
<evidence type="ECO:0000313" key="3">
    <source>
        <dbReference type="EMBL" id="KAJ5068235.1"/>
    </source>
</evidence>
<keyword evidence="2" id="KW-0812">Transmembrane</keyword>
<feature type="transmembrane region" description="Helical" evidence="2">
    <location>
        <begin position="358"/>
        <end position="377"/>
    </location>
</feature>
<feature type="transmembrane region" description="Helical" evidence="2">
    <location>
        <begin position="170"/>
        <end position="193"/>
    </location>
</feature>
<feature type="transmembrane region" description="Helical" evidence="2">
    <location>
        <begin position="222"/>
        <end position="242"/>
    </location>
</feature>
<feature type="compositionally biased region" description="Low complexity" evidence="1">
    <location>
        <begin position="1"/>
        <end position="17"/>
    </location>
</feature>
<protein>
    <submittedName>
        <fullName evidence="3">Ras guanine nucleotide exchange factor k</fullName>
    </submittedName>
</protein>
<gene>
    <name evidence="3" type="ORF">M0811_12462</name>
</gene>
<accession>A0A9Q0LA99</accession>
<keyword evidence="2" id="KW-1133">Transmembrane helix</keyword>
<comment type="caution">
    <text evidence="3">The sequence shown here is derived from an EMBL/GenBank/DDBJ whole genome shotgun (WGS) entry which is preliminary data.</text>
</comment>
<evidence type="ECO:0000256" key="2">
    <source>
        <dbReference type="SAM" id="Phobius"/>
    </source>
</evidence>
<keyword evidence="4" id="KW-1185">Reference proteome</keyword>
<proteinExistence type="predicted"/>
<name>A0A9Q0LA99_ANAIG</name>
<reference evidence="3" key="1">
    <citation type="submission" date="2022-10" db="EMBL/GenBank/DDBJ databases">
        <title>Novel sulphate-reducing endosymbionts in the free-living metamonad Anaeramoeba.</title>
        <authorList>
            <person name="Jerlstrom-Hultqvist J."/>
            <person name="Cepicka I."/>
            <person name="Gallot-Lavallee L."/>
            <person name="Salas-Leiva D."/>
            <person name="Curtis B.A."/>
            <person name="Zahonova K."/>
            <person name="Pipaliya S."/>
            <person name="Dacks J."/>
            <person name="Roger A.J."/>
        </authorList>
    </citation>
    <scope>NUCLEOTIDE SEQUENCE</scope>
    <source>
        <strain evidence="3">BMAN</strain>
    </source>
</reference>
<dbReference type="AlphaFoldDB" id="A0A9Q0LA99"/>
<sequence length="462" mass="53654">MDQNNSNNKINTNQQINEMHKQSPKKENPEKNKEIIIEPNLEQDDEQELDEFNTKKVFENAQTIDANETASFLVSAEKLFGNKILRHFFQHLFFWLKFFGVFHSCYLHKKNGKIWKFLRNLYRFLIIILLLWSMGGSAFSFIDSIRKKGEGMESRTFVPGFWEVTLNNTITSFGAVFMCTIPFASWVFCYRFFRKPHFNRLLKNFFTCPINGPRLAKKVRKYMLFIIVYPIVATGVSLTINYSQPDLKEQISKQKHLFVADLLLTIIAYWFQFGIVTLASILILFLCELHLLRLRAFLEMFLDPETPTGSLMDMHMDMQQEIEKTAESFETYIAYATGAFGVGTLLLIYAVFAIPKLVGFRFIYVLLYLVLVFSMLWSPAKVTSSASSLASKITSTHVAQNFSHEKVNELTLFHTYIQSWKPNSGFQIFDITISKSLITKLLYMVFSLVLILVQKQLMDFGF</sequence>
<evidence type="ECO:0000256" key="1">
    <source>
        <dbReference type="SAM" id="MobiDB-lite"/>
    </source>
</evidence>
<feature type="region of interest" description="Disordered" evidence="1">
    <location>
        <begin position="1"/>
        <end position="39"/>
    </location>
</feature>
<feature type="transmembrane region" description="Helical" evidence="2">
    <location>
        <begin position="88"/>
        <end position="108"/>
    </location>
</feature>
<organism evidence="3 4">
    <name type="scientific">Anaeramoeba ignava</name>
    <name type="common">Anaerobic marine amoeba</name>
    <dbReference type="NCBI Taxonomy" id="1746090"/>
    <lineage>
        <taxon>Eukaryota</taxon>
        <taxon>Metamonada</taxon>
        <taxon>Anaeramoebidae</taxon>
        <taxon>Anaeramoeba</taxon>
    </lineage>
</organism>
<dbReference type="EMBL" id="JAPDFW010000118">
    <property type="protein sequence ID" value="KAJ5068235.1"/>
    <property type="molecule type" value="Genomic_DNA"/>
</dbReference>
<feature type="transmembrane region" description="Helical" evidence="2">
    <location>
        <begin position="120"/>
        <end position="142"/>
    </location>
</feature>
<feature type="transmembrane region" description="Helical" evidence="2">
    <location>
        <begin position="441"/>
        <end position="458"/>
    </location>
</feature>
<feature type="transmembrane region" description="Helical" evidence="2">
    <location>
        <begin position="262"/>
        <end position="287"/>
    </location>
</feature>
<keyword evidence="2" id="KW-0472">Membrane</keyword>
<feature type="transmembrane region" description="Helical" evidence="2">
    <location>
        <begin position="332"/>
        <end position="352"/>
    </location>
</feature>
<dbReference type="Proteomes" id="UP001149090">
    <property type="component" value="Unassembled WGS sequence"/>
</dbReference>
<evidence type="ECO:0000313" key="4">
    <source>
        <dbReference type="Proteomes" id="UP001149090"/>
    </source>
</evidence>